<feature type="region of interest" description="Disordered" evidence="1">
    <location>
        <begin position="137"/>
        <end position="156"/>
    </location>
</feature>
<name>U6MU99_9EIME</name>
<sequence length="809" mass="88342">MAVFSPHIKQESHEYPHGGVVCPVFSSLRRDQTQYDAYSLWSSPRLPGGRGSPAIICAAALASILAVFFLVSYCSMLQKKQRLRMSAGRNLAEDNGTTGTHTTEHDARPICEATEYQPASTQQAPEMSLKLPIADANDESAGTSSSKRKMEHDSEKHDGFLLQPKRAKGQVKLPGESAVNPVLDSTLSQLIDETLAAGDSALSLEGWLFDANDDFEEFPNVASDEPHQAGGHLDFIMDSSGKEAGTVSSKRQFQSGVESLMYRPSAVSRGFFEGVSTHPQLSQKAPITADGLASTQFSSAPVFPEASHATPLEFQPPSTLSAMYGGSSSEHLQFFGQTSTEQGYGQPPSEQGTDYEGSSSQHLHFVGPVVAGGGYEQRPLEQAAAYGGTPSQYFSSSGDVTGRYEQRPLEQAAAYGGTPSQYFSSSGEVTGPYEQRPLEQAAAYGGTPYQHFSLSGDVTGQQGYEQQATLPGETSSQVFPPNGQVTAQEGYEQQQLAQPGVSNMSSQYHLPFVGQTQQSSSLAEQHLPFARDIETHPFVRLPRVAPGAVVRGMKWENIKPPPGSSRNAYHILRCIRRILKLPILGSTELLDLVISVERLVSHALYCMDADTTHLKPKLVARKLAFGFMLLDSLYSASEVLGRKARRNEWWPAVLNAIPFFVGPFRNVPKDTAESSNINLALLLDQSIDFYRRGIRAATKTAVVVQRYAMGTMHNVHTGKCRAHVLLRAFFTMFVPTSWLFYQSVVYCCALALLSSNARGNIKRKSFGCSSDLSTGAADTLGYINSFLSEQTRTFPKDIMRQRLFRTIVE</sequence>
<evidence type="ECO:0008006" key="5">
    <source>
        <dbReference type="Google" id="ProtNLM"/>
    </source>
</evidence>
<feature type="transmembrane region" description="Helical" evidence="2">
    <location>
        <begin position="53"/>
        <end position="76"/>
    </location>
</feature>
<accession>U6MU99</accession>
<organism evidence="3 4">
    <name type="scientific">Eimeria necatrix</name>
    <dbReference type="NCBI Taxonomy" id="51315"/>
    <lineage>
        <taxon>Eukaryota</taxon>
        <taxon>Sar</taxon>
        <taxon>Alveolata</taxon>
        <taxon>Apicomplexa</taxon>
        <taxon>Conoidasida</taxon>
        <taxon>Coccidia</taxon>
        <taxon>Eucoccidiorida</taxon>
        <taxon>Eimeriorina</taxon>
        <taxon>Eimeriidae</taxon>
        <taxon>Eimeria</taxon>
    </lineage>
</organism>
<feature type="region of interest" description="Disordered" evidence="1">
    <location>
        <begin position="338"/>
        <end position="360"/>
    </location>
</feature>
<evidence type="ECO:0000313" key="4">
    <source>
        <dbReference type="Proteomes" id="UP000030754"/>
    </source>
</evidence>
<keyword evidence="2" id="KW-0812">Transmembrane</keyword>
<dbReference type="AlphaFoldDB" id="U6MU99"/>
<evidence type="ECO:0000256" key="1">
    <source>
        <dbReference type="SAM" id="MobiDB-lite"/>
    </source>
</evidence>
<gene>
    <name evidence="3" type="ORF">ENH_00023340</name>
</gene>
<dbReference type="GeneID" id="25472504"/>
<keyword evidence="4" id="KW-1185">Reference proteome</keyword>
<dbReference type="RefSeq" id="XP_013435125.1">
    <property type="nucleotide sequence ID" value="XM_013579671.1"/>
</dbReference>
<dbReference type="Proteomes" id="UP000030754">
    <property type="component" value="Unassembled WGS sequence"/>
</dbReference>
<protein>
    <recommendedName>
        <fullName evidence="5">Transmembrane protein</fullName>
    </recommendedName>
</protein>
<reference evidence="3" key="1">
    <citation type="submission" date="2013-10" db="EMBL/GenBank/DDBJ databases">
        <title>Genomic analysis of the causative agents of coccidiosis in chickens.</title>
        <authorList>
            <person name="Reid A.J."/>
            <person name="Blake D."/>
            <person name="Billington K."/>
            <person name="Browne H."/>
            <person name="Dunn M."/>
            <person name="Hung S."/>
            <person name="Kawahara F."/>
            <person name="Miranda-Saavedra D."/>
            <person name="Mourier T."/>
            <person name="Nagra H."/>
            <person name="Otto T.D."/>
            <person name="Rawlings N."/>
            <person name="Sanchez A."/>
            <person name="Sanders M."/>
            <person name="Subramaniam C."/>
            <person name="Tay Y."/>
            <person name="Dear P."/>
            <person name="Doerig C."/>
            <person name="Gruber A."/>
            <person name="Parkinson J."/>
            <person name="Shirley M."/>
            <person name="Wan K.L."/>
            <person name="Berriman M."/>
            <person name="Tomley F."/>
            <person name="Pain A."/>
        </authorList>
    </citation>
    <scope>NUCLEOTIDE SEQUENCE [LARGE SCALE GENOMIC DNA]</scope>
    <source>
        <strain evidence="3">Houghton</strain>
    </source>
</reference>
<dbReference type="EMBL" id="HG723709">
    <property type="protein sequence ID" value="CDJ66658.1"/>
    <property type="molecule type" value="Genomic_DNA"/>
</dbReference>
<dbReference type="VEuPathDB" id="ToxoDB:ENH_00023340"/>
<evidence type="ECO:0000256" key="2">
    <source>
        <dbReference type="SAM" id="Phobius"/>
    </source>
</evidence>
<reference evidence="3" key="2">
    <citation type="submission" date="2013-10" db="EMBL/GenBank/DDBJ databases">
        <authorList>
            <person name="Aslett M."/>
        </authorList>
    </citation>
    <scope>NUCLEOTIDE SEQUENCE [LARGE SCALE GENOMIC DNA]</scope>
    <source>
        <strain evidence="3">Houghton</strain>
    </source>
</reference>
<keyword evidence="2" id="KW-0472">Membrane</keyword>
<dbReference type="OrthoDB" id="347188at2759"/>
<keyword evidence="2" id="KW-1133">Transmembrane helix</keyword>
<feature type="region of interest" description="Disordered" evidence="1">
    <location>
        <begin position="455"/>
        <end position="483"/>
    </location>
</feature>
<evidence type="ECO:0000313" key="3">
    <source>
        <dbReference type="EMBL" id="CDJ66658.1"/>
    </source>
</evidence>
<proteinExistence type="predicted"/>